<keyword evidence="6" id="KW-0479">Metal-binding</keyword>
<dbReference type="RefSeq" id="WP_180849710.1">
    <property type="nucleotide sequence ID" value="NZ_CP047418.1"/>
</dbReference>
<dbReference type="FunFam" id="1.10.600.10:FF:000001">
    <property type="entry name" value="Geranylgeranyl diphosphate synthase"/>
    <property type="match status" value="1"/>
</dbReference>
<evidence type="ECO:0000256" key="5">
    <source>
        <dbReference type="ARBA" id="ARBA00022679"/>
    </source>
</evidence>
<evidence type="ECO:0000256" key="2">
    <source>
        <dbReference type="ARBA" id="ARBA00006706"/>
    </source>
</evidence>
<keyword evidence="5 12" id="KW-0808">Transferase</keyword>
<evidence type="ECO:0000256" key="6">
    <source>
        <dbReference type="ARBA" id="ARBA00022723"/>
    </source>
</evidence>
<accession>A0A7H9ENC0</accession>
<organism evidence="13 14">
    <name type="scientific">Ligilactobacillus saerimneri</name>
    <dbReference type="NCBI Taxonomy" id="228229"/>
    <lineage>
        <taxon>Bacteria</taxon>
        <taxon>Bacillati</taxon>
        <taxon>Bacillota</taxon>
        <taxon>Bacilli</taxon>
        <taxon>Lactobacillales</taxon>
        <taxon>Lactobacillaceae</taxon>
        <taxon>Ligilactobacillus</taxon>
    </lineage>
</organism>
<dbReference type="GO" id="GO:0046872">
    <property type="term" value="F:metal ion binding"/>
    <property type="evidence" value="ECO:0007669"/>
    <property type="project" value="UniProtKB-KW"/>
</dbReference>
<evidence type="ECO:0000256" key="7">
    <source>
        <dbReference type="ARBA" id="ARBA00022842"/>
    </source>
</evidence>
<evidence type="ECO:0000256" key="1">
    <source>
        <dbReference type="ARBA" id="ARBA00001946"/>
    </source>
</evidence>
<sequence>MTNASEKMSNRIDQLEQAMDQYLATLQAPSKLKEAMRYSLDAGGKRIRPLLTLAFKEYFTGEVVTTDIDVAACIEMIHTYSLIHDDLPEMDNDDLRRGKPTNHKVFGQAMAVLAGDGLLTTAFERLTTISLAPAVIVELTHKLALAAGAQGMVGGQVGDILGEQKQLTLAELQMVHEGKTGALLQYACEAGAILAAQPPTVKEIVAHFGLNFGLAFQIYDDIQDVVSTTAKMGKKVHKDQAHNKNTYPGLLGLAGAQEHLTKMVAICRSDLLQLEQITGQEPSTLNEFLEYFKR</sequence>
<comment type="similarity">
    <text evidence="2 12">Belongs to the FPP/GGPP synthase family.</text>
</comment>
<dbReference type="GO" id="GO:0004337">
    <property type="term" value="F:(2E,6E)-farnesyl diphosphate synthase activity"/>
    <property type="evidence" value="ECO:0007669"/>
    <property type="project" value="UniProtKB-EC"/>
</dbReference>
<proteinExistence type="inferred from homology"/>
<dbReference type="EC" id="2.5.1.10" evidence="3"/>
<protein>
    <recommendedName>
        <fullName evidence="4">Farnesyl diphosphate synthase</fullName>
        <ecNumber evidence="3">2.5.1.10</ecNumber>
    </recommendedName>
    <alternativeName>
        <fullName evidence="10">(2E,6E)-farnesyl diphosphate synthase</fullName>
    </alternativeName>
    <alternativeName>
        <fullName evidence="9">Geranyltranstransferase</fullName>
    </alternativeName>
</protein>
<evidence type="ECO:0000313" key="13">
    <source>
        <dbReference type="EMBL" id="QLL78802.1"/>
    </source>
</evidence>
<dbReference type="PROSITE" id="PS00723">
    <property type="entry name" value="POLYPRENYL_SYNTHASE_1"/>
    <property type="match status" value="1"/>
</dbReference>
<comment type="cofactor">
    <cofactor evidence="1">
        <name>Mg(2+)</name>
        <dbReference type="ChEBI" id="CHEBI:18420"/>
    </cofactor>
</comment>
<evidence type="ECO:0000256" key="11">
    <source>
        <dbReference type="ARBA" id="ARBA00049399"/>
    </source>
</evidence>
<keyword evidence="8" id="KW-0414">Isoprene biosynthesis</keyword>
<name>A0A7H9ENC0_9LACO</name>
<evidence type="ECO:0000256" key="8">
    <source>
        <dbReference type="ARBA" id="ARBA00023229"/>
    </source>
</evidence>
<dbReference type="Pfam" id="PF00348">
    <property type="entry name" value="polyprenyl_synt"/>
    <property type="match status" value="1"/>
</dbReference>
<evidence type="ECO:0000256" key="9">
    <source>
        <dbReference type="ARBA" id="ARBA00032380"/>
    </source>
</evidence>
<dbReference type="PROSITE" id="PS00444">
    <property type="entry name" value="POLYPRENYL_SYNTHASE_2"/>
    <property type="match status" value="1"/>
</dbReference>
<evidence type="ECO:0000256" key="10">
    <source>
        <dbReference type="ARBA" id="ARBA00032873"/>
    </source>
</evidence>
<evidence type="ECO:0000313" key="14">
    <source>
        <dbReference type="Proteomes" id="UP000510886"/>
    </source>
</evidence>
<dbReference type="PANTHER" id="PTHR43281">
    <property type="entry name" value="FARNESYL DIPHOSPHATE SYNTHASE"/>
    <property type="match status" value="1"/>
</dbReference>
<dbReference type="EMBL" id="CP047418">
    <property type="protein sequence ID" value="QLL78802.1"/>
    <property type="molecule type" value="Genomic_DNA"/>
</dbReference>
<dbReference type="InterPro" id="IPR008949">
    <property type="entry name" value="Isoprenoid_synthase_dom_sf"/>
</dbReference>
<dbReference type="SFLD" id="SFLDS00005">
    <property type="entry name" value="Isoprenoid_Synthase_Type_I"/>
    <property type="match status" value="1"/>
</dbReference>
<dbReference type="PANTHER" id="PTHR43281:SF1">
    <property type="entry name" value="FARNESYL DIPHOSPHATE SYNTHASE"/>
    <property type="match status" value="1"/>
</dbReference>
<evidence type="ECO:0000256" key="12">
    <source>
        <dbReference type="RuleBase" id="RU004466"/>
    </source>
</evidence>
<dbReference type="GO" id="GO:0005737">
    <property type="term" value="C:cytoplasm"/>
    <property type="evidence" value="ECO:0007669"/>
    <property type="project" value="UniProtKB-ARBA"/>
</dbReference>
<dbReference type="Gene3D" id="1.10.600.10">
    <property type="entry name" value="Farnesyl Diphosphate Synthase"/>
    <property type="match status" value="1"/>
</dbReference>
<dbReference type="Proteomes" id="UP000510886">
    <property type="component" value="Chromosome"/>
</dbReference>
<dbReference type="GO" id="GO:0016114">
    <property type="term" value="P:terpenoid biosynthetic process"/>
    <property type="evidence" value="ECO:0007669"/>
    <property type="project" value="UniProtKB-ARBA"/>
</dbReference>
<reference evidence="13 14" key="1">
    <citation type="submission" date="2020-01" db="EMBL/GenBank/DDBJ databases">
        <title>Complete and circular genome sequences of six lactobacillus isolates from horses.</title>
        <authorList>
            <person name="Hassan H.M."/>
        </authorList>
    </citation>
    <scope>NUCLEOTIDE SEQUENCE [LARGE SCALE GENOMIC DNA]</scope>
    <source>
        <strain evidence="13 14">1A</strain>
    </source>
</reference>
<evidence type="ECO:0000256" key="4">
    <source>
        <dbReference type="ARBA" id="ARBA00015100"/>
    </source>
</evidence>
<dbReference type="AlphaFoldDB" id="A0A7H9ENC0"/>
<dbReference type="KEGG" id="lsw:GTO87_04105"/>
<dbReference type="InterPro" id="IPR000092">
    <property type="entry name" value="Polyprenyl_synt"/>
</dbReference>
<dbReference type="SUPFAM" id="SSF48576">
    <property type="entry name" value="Terpenoid synthases"/>
    <property type="match status" value="1"/>
</dbReference>
<dbReference type="InterPro" id="IPR053378">
    <property type="entry name" value="Prenyl_diphosphate_synthase"/>
</dbReference>
<keyword evidence="7" id="KW-0460">Magnesium</keyword>
<dbReference type="CDD" id="cd00685">
    <property type="entry name" value="Trans_IPPS_HT"/>
    <property type="match status" value="1"/>
</dbReference>
<dbReference type="InterPro" id="IPR033749">
    <property type="entry name" value="Polyprenyl_synt_CS"/>
</dbReference>
<dbReference type="SFLD" id="SFLDG01017">
    <property type="entry name" value="Polyprenyl_Transferase_Like"/>
    <property type="match status" value="1"/>
</dbReference>
<evidence type="ECO:0000256" key="3">
    <source>
        <dbReference type="ARBA" id="ARBA00012439"/>
    </source>
</evidence>
<gene>
    <name evidence="13" type="ORF">GTO87_04105</name>
</gene>
<comment type="catalytic activity">
    <reaction evidence="11">
        <text>isopentenyl diphosphate + (2E)-geranyl diphosphate = (2E,6E)-farnesyl diphosphate + diphosphate</text>
        <dbReference type="Rhea" id="RHEA:19361"/>
        <dbReference type="ChEBI" id="CHEBI:33019"/>
        <dbReference type="ChEBI" id="CHEBI:58057"/>
        <dbReference type="ChEBI" id="CHEBI:128769"/>
        <dbReference type="ChEBI" id="CHEBI:175763"/>
        <dbReference type="EC" id="2.5.1.10"/>
    </reaction>
</comment>
<dbReference type="NCBIfam" id="NF045485">
    <property type="entry name" value="FPPsyn"/>
    <property type="match status" value="1"/>
</dbReference>